<organism evidence="1 2">
    <name type="scientific">Mucilaginibacter corticis</name>
    <dbReference type="NCBI Taxonomy" id="2597670"/>
    <lineage>
        <taxon>Bacteria</taxon>
        <taxon>Pseudomonadati</taxon>
        <taxon>Bacteroidota</taxon>
        <taxon>Sphingobacteriia</taxon>
        <taxon>Sphingobacteriales</taxon>
        <taxon>Sphingobacteriaceae</taxon>
        <taxon>Mucilaginibacter</taxon>
    </lineage>
</organism>
<dbReference type="RefSeq" id="WP_144250522.1">
    <property type="nucleotide sequence ID" value="NZ_VLPK01000006.1"/>
</dbReference>
<dbReference type="AlphaFoldDB" id="A0A556M9R6"/>
<proteinExistence type="predicted"/>
<evidence type="ECO:0000313" key="1">
    <source>
        <dbReference type="EMBL" id="TSJ36555.1"/>
    </source>
</evidence>
<dbReference type="OrthoDB" id="1028138at2"/>
<keyword evidence="2" id="KW-1185">Reference proteome</keyword>
<dbReference type="Proteomes" id="UP000318733">
    <property type="component" value="Unassembled WGS sequence"/>
</dbReference>
<evidence type="ECO:0008006" key="3">
    <source>
        <dbReference type="Google" id="ProtNLM"/>
    </source>
</evidence>
<dbReference type="SUPFAM" id="SSF53067">
    <property type="entry name" value="Actin-like ATPase domain"/>
    <property type="match status" value="1"/>
</dbReference>
<comment type="caution">
    <text evidence="1">The sequence shown here is derived from an EMBL/GenBank/DDBJ whole genome shotgun (WGS) entry which is preliminary data.</text>
</comment>
<accession>A0A556M9R6</accession>
<sequence length="1159" mass="131557">MSEIFGFSGQDGRHWFNSVIYDENIIEKIKDPEGGGQVQLPTAIPSPFARLDLIRIAFEHINRTAKLQMSETDGEVIASAEDERLVSCTLDFLELFFHYADFSKDFKVIPWNLVNDISSLVGNADTRDFGEALKLFIQQDARVYNFDLTANLYLIKYKYNVIGMTSPVTLFCPGENDLKALDIRVDGQQLFSQPKPLYLRSEQFQRFVHFYFKKYTALNNLMPWLSAYVSKSKAALKNMGTEGARSLFQMISQIEDNPAMAEMSYASIGGLKIFDAAGEHLPLMMLNPEIEQRAADARQRAQTEAVKTKARSSALRIDSAKQDQENPALILRNDLQEGHLYLDGPWNNDTKVPNVYHLPVNDRPLPGSGVIYPHLVVSDLLEPVLIRLVYPVSKRFFNGNYHADAGFANKGYLIPLKPKFFEYFTVDQLKSGLAGAPKIEIRQHVGAVLVKLQIPLANGSYVPIERTYYDTEKDIPVLEIEQTNRGLIREHEVGITLFPFLRTRIPELSALYRVQLVDRNTNNQFAALDYRLEFFADTDKGYRQIENKEKTRSNKRVHNLGTKYYIVNEEFDFVSVKSPAASGLIIPDWQPFHQGNVTYDFAIDFGTTNTHMEYRTSQNPVPRPFDIGPNEIQIATLFDPDTTSEDFSGSGAIAIRESILEEFVPFQIGRPQSEFSFPHRTVLALTPNLGSNETAALADYNIPFIYEKNDFRYNSDFETDLKWSKHNTENFNKVKAYFEELLFLIRNKILINKGRLSETKITWFYPTSMQPSRVATLKQLWEKTIAIYFPPSVSVFNMPESLAPFYYYKFSNIIPGGNHTPAVSIDIGGGTSDVVIFKNNAPLFLTSFKFAANTLFGDAFLSLRKDDLGMLGKHLPHFKKELGANNDYKQVLSALEQVCLRGKSADINAFLFSLEGNPKIADRTLFSYDMLLNNDEELKIVFLYFFSAIIYHVADWMKTCGVEMPTYVFMSGTGSKVLNILSPDKSYVEQLVSRLFAAVYHTNSPDKIKIITDAKIPKEATSKGGLLSMGQTAEFELDAVKRVLNYDENGPSVKKLRYDEVNDTIKKAVVSEVAAFNDIFIHLNDDGFLFDKFSVSSRSFNYFKGHVNDALGDYLADGIQFNMNLNAEEDRDKVLEESLFFLPLIGVIYNMTNYLSSLQ</sequence>
<dbReference type="InterPro" id="IPR043129">
    <property type="entry name" value="ATPase_NBD"/>
</dbReference>
<protein>
    <recommendedName>
        <fullName evidence="3">Ppx/GppA phosphatase domain-containing protein</fullName>
    </recommendedName>
</protein>
<reference evidence="1 2" key="1">
    <citation type="submission" date="2019-07" db="EMBL/GenBank/DDBJ databases">
        <authorList>
            <person name="Huq M.A."/>
        </authorList>
    </citation>
    <scope>NUCLEOTIDE SEQUENCE [LARGE SCALE GENOMIC DNA]</scope>
    <source>
        <strain evidence="1 2">MAH-19</strain>
    </source>
</reference>
<dbReference type="EMBL" id="VLPK01000006">
    <property type="protein sequence ID" value="TSJ36555.1"/>
    <property type="molecule type" value="Genomic_DNA"/>
</dbReference>
<gene>
    <name evidence="1" type="ORF">FO440_22260</name>
</gene>
<evidence type="ECO:0000313" key="2">
    <source>
        <dbReference type="Proteomes" id="UP000318733"/>
    </source>
</evidence>
<name>A0A556M9R6_9SPHI</name>